<accession>A0A2X2EHT0</accession>
<dbReference type="PANTHER" id="PTHR11803">
    <property type="entry name" value="2-IMINOBUTANOATE/2-IMINOPROPANOATE DEAMINASE RIDA"/>
    <property type="match status" value="1"/>
</dbReference>
<organism evidence="3 5">
    <name type="scientific">Raoultella planticola</name>
    <name type="common">Klebsiella planticola</name>
    <dbReference type="NCBI Taxonomy" id="575"/>
    <lineage>
        <taxon>Bacteria</taxon>
        <taxon>Pseudomonadati</taxon>
        <taxon>Pseudomonadota</taxon>
        <taxon>Gammaproteobacteria</taxon>
        <taxon>Enterobacterales</taxon>
        <taxon>Enterobacteriaceae</taxon>
        <taxon>Klebsiella/Raoultella group</taxon>
        <taxon>Raoultella</taxon>
    </lineage>
</organism>
<reference evidence="1" key="1">
    <citation type="journal article" date="2018" name="Genome Biol.">
        <title>SKESA: strategic k-mer extension for scrupulous assemblies.</title>
        <authorList>
            <person name="Souvorov A."/>
            <person name="Agarwala R."/>
            <person name="Lipman D.J."/>
        </authorList>
    </citation>
    <scope>NUCLEOTIDE SEQUENCE</scope>
    <source>
        <strain evidence="1">MISC063</strain>
    </source>
</reference>
<protein>
    <submittedName>
        <fullName evidence="3">Enamine/imine deaminase</fullName>
        <ecNumber evidence="2 3">3.5.4.-</ecNumber>
    </submittedName>
    <submittedName>
        <fullName evidence="2">Endoribonuclease L-PSP</fullName>
    </submittedName>
    <submittedName>
        <fullName evidence="1">RidA family protein</fullName>
    </submittedName>
</protein>
<gene>
    <name evidence="3" type="primary">yabJ_5</name>
    <name evidence="1" type="ORF">I8Y23_000016</name>
    <name evidence="3" type="ORF">NCTC12998_07472</name>
    <name evidence="2" type="ORF">SAMEA2273876_03604</name>
</gene>
<dbReference type="EMBL" id="DACSEA010000001">
    <property type="protein sequence ID" value="HAT1603746.1"/>
    <property type="molecule type" value="Genomic_DNA"/>
</dbReference>
<evidence type="ECO:0000313" key="5">
    <source>
        <dbReference type="Proteomes" id="UP000345637"/>
    </source>
</evidence>
<reference evidence="3 5" key="2">
    <citation type="submission" date="2019-03" db="EMBL/GenBank/DDBJ databases">
        <authorList>
            <consortium name="Pathogen Informatics"/>
        </authorList>
    </citation>
    <scope>NUCLEOTIDE SEQUENCE [LARGE SCALE GENOMIC DNA]</scope>
    <source>
        <strain evidence="2 4">2880STDY5682802</strain>
        <strain evidence="3 5">NCTC12998</strain>
    </source>
</reference>
<dbReference type="GO" id="GO:0019239">
    <property type="term" value="F:deaminase activity"/>
    <property type="evidence" value="ECO:0007669"/>
    <property type="project" value="TreeGrafter"/>
</dbReference>
<keyword evidence="3" id="KW-0378">Hydrolase</keyword>
<dbReference type="GeneID" id="57430231"/>
<dbReference type="Pfam" id="PF01042">
    <property type="entry name" value="Ribonuc_L-PSP"/>
    <property type="match status" value="1"/>
</dbReference>
<dbReference type="AlphaFoldDB" id="A0A2X2EHT0"/>
<dbReference type="SUPFAM" id="SSF55298">
    <property type="entry name" value="YjgF-like"/>
    <property type="match status" value="1"/>
</dbReference>
<proteinExistence type="predicted"/>
<name>A0A2X2EHT0_RAOPL</name>
<evidence type="ECO:0000313" key="1">
    <source>
        <dbReference type="EMBL" id="HAT1603746.1"/>
    </source>
</evidence>
<dbReference type="EC" id="3.5.4.-" evidence="2 3"/>
<dbReference type="InterPro" id="IPR035959">
    <property type="entry name" value="RutC-like_sf"/>
</dbReference>
<dbReference type="Gene3D" id="3.30.1330.40">
    <property type="entry name" value="RutC-like"/>
    <property type="match status" value="1"/>
</dbReference>
<dbReference type="Proteomes" id="UP000078124">
    <property type="component" value="Unassembled WGS sequence"/>
</dbReference>
<dbReference type="CDD" id="cd00448">
    <property type="entry name" value="YjgF_YER057c_UK114_family"/>
    <property type="match status" value="1"/>
</dbReference>
<dbReference type="GO" id="GO:0005829">
    <property type="term" value="C:cytosol"/>
    <property type="evidence" value="ECO:0007669"/>
    <property type="project" value="TreeGrafter"/>
</dbReference>
<evidence type="ECO:0000313" key="3">
    <source>
        <dbReference type="EMBL" id="VFS92826.1"/>
    </source>
</evidence>
<dbReference type="RefSeq" id="WP_032700102.1">
    <property type="nucleotide sequence ID" value="NZ_BIIZ01000007.1"/>
</dbReference>
<dbReference type="EMBL" id="FLAC01000015">
    <property type="protein sequence ID" value="SBM31293.1"/>
    <property type="molecule type" value="Genomic_DNA"/>
</dbReference>
<dbReference type="Proteomes" id="UP000345637">
    <property type="component" value="Unassembled WGS sequence"/>
</dbReference>
<dbReference type="KEGG" id="rpln:B1209_15090"/>
<dbReference type="Proteomes" id="UP000864422">
    <property type="component" value="Unassembled WGS sequence"/>
</dbReference>
<dbReference type="EMBL" id="CAADJE010000042">
    <property type="protein sequence ID" value="VFS92826.1"/>
    <property type="molecule type" value="Genomic_DNA"/>
</dbReference>
<dbReference type="InterPro" id="IPR006175">
    <property type="entry name" value="YjgF/YER057c/UK114"/>
</dbReference>
<evidence type="ECO:0000313" key="2">
    <source>
        <dbReference type="EMBL" id="SBM31293.1"/>
    </source>
</evidence>
<dbReference type="PANTHER" id="PTHR11803:SF39">
    <property type="entry name" value="2-IMINOBUTANOATE_2-IMINOPROPANOATE DEAMINASE"/>
    <property type="match status" value="1"/>
</dbReference>
<evidence type="ECO:0000313" key="4">
    <source>
        <dbReference type="Proteomes" id="UP000078124"/>
    </source>
</evidence>
<reference evidence="1" key="3">
    <citation type="submission" date="2020-11" db="EMBL/GenBank/DDBJ databases">
        <authorList>
            <consortium name="NCBI Pathogen Detection Project"/>
        </authorList>
    </citation>
    <scope>NUCLEOTIDE SEQUENCE</scope>
    <source>
        <strain evidence="1">MISC063</strain>
    </source>
</reference>
<sequence>MSIVRYPTTKPFPFSDAVRVNGFVFLSGHVAMSPEGEPLYGSVAQQTRHIMHAIRETLARAHTTLNNIVKVQVWLSSMEHFSEFNAAYSAFFPEGFPARSVVTSRLAFDLDVEIEVQAVV</sequence>